<organism evidence="3 4">
    <name type="scientific">Corallococcus coralloides</name>
    <name type="common">Myxococcus coralloides</name>
    <dbReference type="NCBI Taxonomy" id="184914"/>
    <lineage>
        <taxon>Bacteria</taxon>
        <taxon>Pseudomonadati</taxon>
        <taxon>Myxococcota</taxon>
        <taxon>Myxococcia</taxon>
        <taxon>Myxococcales</taxon>
        <taxon>Cystobacterineae</taxon>
        <taxon>Myxococcaceae</taxon>
        <taxon>Corallococcus</taxon>
    </lineage>
</organism>
<evidence type="ECO:0000313" key="3">
    <source>
        <dbReference type="EMBL" id="QAT87446.1"/>
    </source>
</evidence>
<dbReference type="SUPFAM" id="SSF49452">
    <property type="entry name" value="Starch-binding domain-like"/>
    <property type="match status" value="1"/>
</dbReference>
<dbReference type="GO" id="GO:0030246">
    <property type="term" value="F:carbohydrate binding"/>
    <property type="evidence" value="ECO:0007669"/>
    <property type="project" value="InterPro"/>
</dbReference>
<keyword evidence="3" id="KW-0449">Lipoprotein</keyword>
<evidence type="ECO:0000256" key="1">
    <source>
        <dbReference type="SAM" id="MobiDB-lite"/>
    </source>
</evidence>
<feature type="compositionally biased region" description="Pro residues" evidence="1">
    <location>
        <begin position="24"/>
        <end position="38"/>
    </location>
</feature>
<keyword evidence="2" id="KW-0732">Signal</keyword>
<gene>
    <name evidence="3" type="ORF">EJ065_5916</name>
</gene>
<feature type="chain" id="PRO_5019243941" evidence="2">
    <location>
        <begin position="18"/>
        <end position="267"/>
    </location>
</feature>
<dbReference type="Gene3D" id="2.60.40.420">
    <property type="entry name" value="Cupredoxins - blue copper proteins"/>
    <property type="match status" value="1"/>
</dbReference>
<sequence length="267" mass="28302">MSSLRLRPLLAPALLLAATACRETPPPPAPPATPPPAAAAPRPSGPVKWGEIEGRVLLTGTPPQAPSAPTTATVASVCGDQAEDRSLVVGGEGALAHAVVSLQDGAALAEPETPAPQPVLDQKQCHYEPPALAAKAGGELLLRNSDPLVHNVRAQAGTNRSVFNVAMPLEGMTLRRPLPAEPGTVQVRCDVHPWMRAVVRTFNHPYFTTTTPDGRFRMRVPEGAHTLVFWHDRLPEASRTVTVRAGETVQVDQTWGVEALRQAGSGR</sequence>
<dbReference type="PROSITE" id="PS51257">
    <property type="entry name" value="PROKAR_LIPOPROTEIN"/>
    <property type="match status" value="1"/>
</dbReference>
<dbReference type="InterPro" id="IPR013784">
    <property type="entry name" value="Carb-bd-like_fold"/>
</dbReference>
<accession>A0A410S035</accession>
<dbReference type="RefSeq" id="WP_128798795.1">
    <property type="nucleotide sequence ID" value="NZ_CP034669.1"/>
</dbReference>
<evidence type="ECO:0000313" key="4">
    <source>
        <dbReference type="Proteomes" id="UP000288758"/>
    </source>
</evidence>
<protein>
    <submittedName>
        <fullName evidence="3">Putative lipoprotein</fullName>
    </submittedName>
</protein>
<dbReference type="InterPro" id="IPR008972">
    <property type="entry name" value="Cupredoxin"/>
</dbReference>
<dbReference type="SUPFAM" id="SSF49503">
    <property type="entry name" value="Cupredoxins"/>
    <property type="match status" value="1"/>
</dbReference>
<dbReference type="AlphaFoldDB" id="A0A410S035"/>
<reference evidence="3 4" key="1">
    <citation type="submission" date="2018-12" db="EMBL/GenBank/DDBJ databases">
        <title>Complete Genome Sequence of the Corallopyronin A producing Myxobacterium Corallococcus coralloides B035.</title>
        <authorList>
            <person name="Bouhired S.M."/>
            <person name="Rupp O."/>
            <person name="Blom J."/>
            <person name="Schaeberle T.F."/>
            <person name="Kehraus S."/>
            <person name="Schiefer A."/>
            <person name="Pfarr K."/>
            <person name="Goesmann A."/>
            <person name="Hoerauf A."/>
            <person name="Koenig G.M."/>
        </authorList>
    </citation>
    <scope>NUCLEOTIDE SEQUENCE [LARGE SCALE GENOMIC DNA]</scope>
    <source>
        <strain evidence="3 4">B035</strain>
    </source>
</reference>
<dbReference type="Proteomes" id="UP000288758">
    <property type="component" value="Chromosome"/>
</dbReference>
<dbReference type="EMBL" id="CP034669">
    <property type="protein sequence ID" value="QAT87446.1"/>
    <property type="molecule type" value="Genomic_DNA"/>
</dbReference>
<feature type="region of interest" description="Disordered" evidence="1">
    <location>
        <begin position="21"/>
        <end position="48"/>
    </location>
</feature>
<evidence type="ECO:0000256" key="2">
    <source>
        <dbReference type="SAM" id="SignalP"/>
    </source>
</evidence>
<feature type="signal peptide" evidence="2">
    <location>
        <begin position="1"/>
        <end position="17"/>
    </location>
</feature>
<proteinExistence type="predicted"/>
<name>A0A410S035_CORCK</name>